<reference evidence="1 2" key="1">
    <citation type="submission" date="2018-11" db="EMBL/GenBank/DDBJ databases">
        <authorList>
            <consortium name="Pathogen Informatics"/>
        </authorList>
    </citation>
    <scope>NUCLEOTIDE SEQUENCE [LARGE SCALE GENOMIC DNA]</scope>
</reference>
<accession>A0A3P7ZPY4</accession>
<protein>
    <submittedName>
        <fullName evidence="3">Cytoplasmic protein</fullName>
    </submittedName>
</protein>
<evidence type="ECO:0000313" key="2">
    <source>
        <dbReference type="Proteomes" id="UP000050761"/>
    </source>
</evidence>
<gene>
    <name evidence="1" type="ORF">HPBE_LOCUS3926</name>
</gene>
<dbReference type="Proteomes" id="UP000050761">
    <property type="component" value="Unassembled WGS sequence"/>
</dbReference>
<dbReference type="AlphaFoldDB" id="A0A183FCN3"/>
<dbReference type="EMBL" id="UZAH01020219">
    <property type="protein sequence ID" value="VDO51555.1"/>
    <property type="molecule type" value="Genomic_DNA"/>
</dbReference>
<name>A0A183FCN3_HELPZ</name>
<dbReference type="OrthoDB" id="5833798at2759"/>
<keyword evidence="2" id="KW-1185">Reference proteome</keyword>
<accession>A0A183FCN3</accession>
<proteinExistence type="predicted"/>
<evidence type="ECO:0000313" key="1">
    <source>
        <dbReference type="EMBL" id="VDO51555.1"/>
    </source>
</evidence>
<dbReference type="WBParaSite" id="HPBE_0000392501-mRNA-1">
    <property type="protein sequence ID" value="HPBE_0000392501-mRNA-1"/>
    <property type="gene ID" value="HPBE_0000392501"/>
</dbReference>
<evidence type="ECO:0000313" key="3">
    <source>
        <dbReference type="WBParaSite" id="HPBE_0000392501-mRNA-1"/>
    </source>
</evidence>
<reference evidence="3" key="2">
    <citation type="submission" date="2019-09" db="UniProtKB">
        <authorList>
            <consortium name="WormBaseParasite"/>
        </authorList>
    </citation>
    <scope>IDENTIFICATION</scope>
</reference>
<sequence length="107" mass="12739">MMRPGKVTGPDDFPADFWKSKFWYSAEWFAKFFNQVVTEKKEPDVWQKVPDVWQETLQSKFPRNNRTIASRPFCALSEDGLTWRRPSIAYRVRLYGTPYHSTVFPKN</sequence>
<organism evidence="2 3">
    <name type="scientific">Heligmosomoides polygyrus</name>
    <name type="common">Parasitic roundworm</name>
    <dbReference type="NCBI Taxonomy" id="6339"/>
    <lineage>
        <taxon>Eukaryota</taxon>
        <taxon>Metazoa</taxon>
        <taxon>Ecdysozoa</taxon>
        <taxon>Nematoda</taxon>
        <taxon>Chromadorea</taxon>
        <taxon>Rhabditida</taxon>
        <taxon>Rhabditina</taxon>
        <taxon>Rhabditomorpha</taxon>
        <taxon>Strongyloidea</taxon>
        <taxon>Heligmosomidae</taxon>
        <taxon>Heligmosomoides</taxon>
    </lineage>
</organism>